<dbReference type="AlphaFoldDB" id="A0A9D1H5R4"/>
<dbReference type="SUPFAM" id="SSF81301">
    <property type="entry name" value="Nucleotidyltransferase"/>
    <property type="match status" value="1"/>
</dbReference>
<reference evidence="1" key="1">
    <citation type="submission" date="2020-10" db="EMBL/GenBank/DDBJ databases">
        <authorList>
            <person name="Gilroy R."/>
        </authorList>
    </citation>
    <scope>NUCLEOTIDE SEQUENCE</scope>
    <source>
        <strain evidence="1">ChiBcec7-5410</strain>
    </source>
</reference>
<accession>A0A9D1H5R4</accession>
<dbReference type="Proteomes" id="UP000824160">
    <property type="component" value="Unassembled WGS sequence"/>
</dbReference>
<sequence>MKHRTEQEMMDLILKVASEDKRVRAVWMNGSRANPNAPQDQYQDFDIVYAVTDMQEMIKKPGWIDVFGERIIMQTRSEQLDSQPPYLDWYIFMMQLLDGNRIDLQLVPVSLAKEKVLSDRMCKVLMDKDSMLPEVPPADESGYWVRKPTEREYLCTCNEFWWVATYVVKGIWRQEMPYAHGMMCGYVWPMLRQMVEWKIGIQHDFKVNTGKLGKYIERYLYSDQWRLFAGSFAGGNYDDMMRALFSMCELFRSCGREVGQALGYAYPEEDDRRVTAFIKCGGRFEQIEKLLEK</sequence>
<reference evidence="1" key="2">
    <citation type="journal article" date="2021" name="PeerJ">
        <title>Extensive microbial diversity within the chicken gut microbiome revealed by metagenomics and culture.</title>
        <authorList>
            <person name="Gilroy R."/>
            <person name="Ravi A."/>
            <person name="Getino M."/>
            <person name="Pursley I."/>
            <person name="Horton D.L."/>
            <person name="Alikhan N.F."/>
            <person name="Baker D."/>
            <person name="Gharbi K."/>
            <person name="Hall N."/>
            <person name="Watson M."/>
            <person name="Adriaenssens E.M."/>
            <person name="Foster-Nyarko E."/>
            <person name="Jarju S."/>
            <person name="Secka A."/>
            <person name="Antonio M."/>
            <person name="Oren A."/>
            <person name="Chaudhuri R.R."/>
            <person name="La Ragione R."/>
            <person name="Hildebrand F."/>
            <person name="Pallen M.J."/>
        </authorList>
    </citation>
    <scope>NUCLEOTIDE SEQUENCE</scope>
    <source>
        <strain evidence="1">ChiBcec7-5410</strain>
    </source>
</reference>
<dbReference type="EMBL" id="DVLW01000007">
    <property type="protein sequence ID" value="HIT93577.1"/>
    <property type="molecule type" value="Genomic_DNA"/>
</dbReference>
<protein>
    <submittedName>
        <fullName evidence="1">Aminoglycoside 6-adenylyltransferase</fullName>
    </submittedName>
</protein>
<organism evidence="1 2">
    <name type="scientific">Candidatus Faecivivens stercoripullorum</name>
    <dbReference type="NCBI Taxonomy" id="2840805"/>
    <lineage>
        <taxon>Bacteria</taxon>
        <taxon>Bacillati</taxon>
        <taxon>Bacillota</taxon>
        <taxon>Clostridia</taxon>
        <taxon>Eubacteriales</taxon>
        <taxon>Oscillospiraceae</taxon>
        <taxon>Oscillospiraceae incertae sedis</taxon>
        <taxon>Candidatus Faecivivens</taxon>
    </lineage>
</organism>
<name>A0A9D1H5R4_9FIRM</name>
<dbReference type="Gene3D" id="3.30.460.10">
    <property type="entry name" value="Beta Polymerase, domain 2"/>
    <property type="match status" value="1"/>
</dbReference>
<evidence type="ECO:0000313" key="2">
    <source>
        <dbReference type="Proteomes" id="UP000824160"/>
    </source>
</evidence>
<comment type="caution">
    <text evidence="1">The sequence shown here is derived from an EMBL/GenBank/DDBJ whole genome shotgun (WGS) entry which is preliminary data.</text>
</comment>
<dbReference type="InterPro" id="IPR043519">
    <property type="entry name" value="NT_sf"/>
</dbReference>
<dbReference type="Pfam" id="PF04439">
    <property type="entry name" value="Adenyl_transf"/>
    <property type="match status" value="1"/>
</dbReference>
<gene>
    <name evidence="1" type="ORF">IAC43_00160</name>
</gene>
<dbReference type="SUPFAM" id="SSF81631">
    <property type="entry name" value="PAP/OAS1 substrate-binding domain"/>
    <property type="match status" value="1"/>
</dbReference>
<evidence type="ECO:0000313" key="1">
    <source>
        <dbReference type="EMBL" id="HIT93577.1"/>
    </source>
</evidence>
<dbReference type="InterPro" id="IPR007530">
    <property type="entry name" value="Aminoglycoside_adenylylTfrase"/>
</dbReference>
<dbReference type="PIRSF" id="PIRSF000812">
    <property type="entry name" value="AAD"/>
    <property type="match status" value="1"/>
</dbReference>
<dbReference type="Gene3D" id="1.20.120.330">
    <property type="entry name" value="Nucleotidyltransferases domain 2"/>
    <property type="match status" value="1"/>
</dbReference>
<proteinExistence type="predicted"/>